<sequence length="139" mass="15942">MPSMFRALALLLLLGWTGAAVAGSRAQQRKLDDLQTAYAAAVRWSEFETAWQVVDPAYRQAHPLTDLQLERYRQIQVSSYKVGGGAVGDGEALREIELGVINRNTQAERIVRYRERWRWDPEAKTWWLQDGLPDLWNGQ</sequence>
<name>A0AA46SV75_9XANT</name>
<dbReference type="Proteomes" id="UP001164392">
    <property type="component" value="Chromosome"/>
</dbReference>
<organism evidence="2 3">
    <name type="scientific">Xanthomonas sacchari</name>
    <dbReference type="NCBI Taxonomy" id="56458"/>
    <lineage>
        <taxon>Bacteria</taxon>
        <taxon>Pseudomonadati</taxon>
        <taxon>Pseudomonadota</taxon>
        <taxon>Gammaproteobacteria</taxon>
        <taxon>Lysobacterales</taxon>
        <taxon>Lysobacteraceae</taxon>
        <taxon>Xanthomonas</taxon>
    </lineage>
</organism>
<dbReference type="RefSeq" id="WP_026144149.1">
    <property type="nucleotide sequence ID" value="NZ_CP010409.1"/>
</dbReference>
<protein>
    <recommendedName>
        <fullName evidence="4">Secreted protein</fullName>
    </recommendedName>
</protein>
<reference evidence="2" key="1">
    <citation type="submission" date="2022-06" db="EMBL/GenBank/DDBJ databases">
        <title>Dynamics of rice microbiomes reveals core vertical transmitted seed endophytes.</title>
        <authorList>
            <person name="Liao K."/>
            <person name="Zhang X."/>
        </authorList>
    </citation>
    <scope>NUCLEOTIDE SEQUENCE</scope>
    <source>
        <strain evidence="2">JR3-14</strain>
    </source>
</reference>
<keyword evidence="1" id="KW-0732">Signal</keyword>
<accession>A0AA46SV75</accession>
<dbReference type="AlphaFoldDB" id="A0AA46SV75"/>
<evidence type="ECO:0008006" key="4">
    <source>
        <dbReference type="Google" id="ProtNLM"/>
    </source>
</evidence>
<gene>
    <name evidence="2" type="ORF">NG824_01115</name>
</gene>
<evidence type="ECO:0000256" key="1">
    <source>
        <dbReference type="SAM" id="SignalP"/>
    </source>
</evidence>
<dbReference type="KEGG" id="xsa:SB85_13735"/>
<feature type="signal peptide" evidence="1">
    <location>
        <begin position="1"/>
        <end position="22"/>
    </location>
</feature>
<evidence type="ECO:0000313" key="2">
    <source>
        <dbReference type="EMBL" id="UYK89093.1"/>
    </source>
</evidence>
<feature type="chain" id="PRO_5041258108" description="Secreted protein" evidence="1">
    <location>
        <begin position="23"/>
        <end position="139"/>
    </location>
</feature>
<proteinExistence type="predicted"/>
<evidence type="ECO:0000313" key="3">
    <source>
        <dbReference type="Proteomes" id="UP001164392"/>
    </source>
</evidence>
<dbReference type="EMBL" id="CP099534">
    <property type="protein sequence ID" value="UYK89093.1"/>
    <property type="molecule type" value="Genomic_DNA"/>
</dbReference>